<comment type="caution">
    <text evidence="11">The sequence shown here is derived from an EMBL/GenBank/DDBJ whole genome shotgun (WGS) entry which is preliminary data.</text>
</comment>
<evidence type="ECO:0000256" key="5">
    <source>
        <dbReference type="ARBA" id="ARBA00022723"/>
    </source>
</evidence>
<keyword evidence="8" id="KW-0460">Magnesium</keyword>
<evidence type="ECO:0000313" key="12">
    <source>
        <dbReference type="Proteomes" id="UP000235616"/>
    </source>
</evidence>
<feature type="domain" description="Polymerase nucleotidyl transferase" evidence="10">
    <location>
        <begin position="13"/>
        <end position="92"/>
    </location>
</feature>
<keyword evidence="3 11" id="KW-0808">Transferase</keyword>
<comment type="similarity">
    <text evidence="9">Belongs to the MntA antitoxin family.</text>
</comment>
<keyword evidence="7" id="KW-0067">ATP-binding</keyword>
<proteinExistence type="inferred from homology"/>
<dbReference type="PANTHER" id="PTHR33571:SF12">
    <property type="entry name" value="BSL3053 PROTEIN"/>
    <property type="match status" value="1"/>
</dbReference>
<organism evidence="11 12">
    <name type="scientific">Trinickia dabaoshanensis</name>
    <dbReference type="NCBI Taxonomy" id="564714"/>
    <lineage>
        <taxon>Bacteria</taxon>
        <taxon>Pseudomonadati</taxon>
        <taxon>Pseudomonadota</taxon>
        <taxon>Betaproteobacteria</taxon>
        <taxon>Burkholderiales</taxon>
        <taxon>Burkholderiaceae</taxon>
        <taxon>Trinickia</taxon>
    </lineage>
</organism>
<evidence type="ECO:0000256" key="8">
    <source>
        <dbReference type="ARBA" id="ARBA00022842"/>
    </source>
</evidence>
<evidence type="ECO:0000256" key="4">
    <source>
        <dbReference type="ARBA" id="ARBA00022695"/>
    </source>
</evidence>
<accession>A0A2N7VJK6</accession>
<dbReference type="EMBL" id="PNYA01000020">
    <property type="protein sequence ID" value="PMS17287.1"/>
    <property type="molecule type" value="Genomic_DNA"/>
</dbReference>
<dbReference type="GO" id="GO:0005524">
    <property type="term" value="F:ATP binding"/>
    <property type="evidence" value="ECO:0007669"/>
    <property type="project" value="UniProtKB-KW"/>
</dbReference>
<dbReference type="Gene3D" id="3.30.460.10">
    <property type="entry name" value="Beta Polymerase, domain 2"/>
    <property type="match status" value="1"/>
</dbReference>
<dbReference type="Pfam" id="PF01909">
    <property type="entry name" value="NTP_transf_2"/>
    <property type="match status" value="1"/>
</dbReference>
<dbReference type="SUPFAM" id="SSF81301">
    <property type="entry name" value="Nucleotidyltransferase"/>
    <property type="match status" value="1"/>
</dbReference>
<dbReference type="InterPro" id="IPR052038">
    <property type="entry name" value="Type-VII_TA_antitoxin"/>
</dbReference>
<sequence length="96" mass="10483">MKPSVALNAHRAEIRKIVEENRATNARVFGSVLHGEDTEESDLDLLVEPKPGMTLLNLGAIRYKLADLLGVHVDVLTPNALPDKFKAMVIAEAQPV</sequence>
<evidence type="ECO:0000313" key="11">
    <source>
        <dbReference type="EMBL" id="PMS17287.1"/>
    </source>
</evidence>
<dbReference type="InterPro" id="IPR002934">
    <property type="entry name" value="Polymerase_NTP_transf_dom"/>
</dbReference>
<name>A0A2N7VJK6_9BURK</name>
<dbReference type="InterPro" id="IPR043519">
    <property type="entry name" value="NT_sf"/>
</dbReference>
<dbReference type="Proteomes" id="UP000235616">
    <property type="component" value="Unassembled WGS sequence"/>
</dbReference>
<evidence type="ECO:0000256" key="1">
    <source>
        <dbReference type="ARBA" id="ARBA00001946"/>
    </source>
</evidence>
<keyword evidence="2" id="KW-1277">Toxin-antitoxin system</keyword>
<evidence type="ECO:0000256" key="7">
    <source>
        <dbReference type="ARBA" id="ARBA00022840"/>
    </source>
</evidence>
<protein>
    <submittedName>
        <fullName evidence="11">Nucleotidyltransferase</fullName>
    </submittedName>
</protein>
<dbReference type="GO" id="GO:0046872">
    <property type="term" value="F:metal ion binding"/>
    <property type="evidence" value="ECO:0007669"/>
    <property type="project" value="UniProtKB-KW"/>
</dbReference>
<evidence type="ECO:0000256" key="9">
    <source>
        <dbReference type="ARBA" id="ARBA00038276"/>
    </source>
</evidence>
<evidence type="ECO:0000256" key="2">
    <source>
        <dbReference type="ARBA" id="ARBA00022649"/>
    </source>
</evidence>
<dbReference type="RefSeq" id="WP_102647406.1">
    <property type="nucleotide sequence ID" value="NZ_PNYA01000020.1"/>
</dbReference>
<keyword evidence="12" id="KW-1185">Reference proteome</keyword>
<dbReference type="GO" id="GO:0016779">
    <property type="term" value="F:nucleotidyltransferase activity"/>
    <property type="evidence" value="ECO:0007669"/>
    <property type="project" value="UniProtKB-KW"/>
</dbReference>
<evidence type="ECO:0000256" key="3">
    <source>
        <dbReference type="ARBA" id="ARBA00022679"/>
    </source>
</evidence>
<evidence type="ECO:0000256" key="6">
    <source>
        <dbReference type="ARBA" id="ARBA00022741"/>
    </source>
</evidence>
<evidence type="ECO:0000259" key="10">
    <source>
        <dbReference type="Pfam" id="PF01909"/>
    </source>
</evidence>
<reference evidence="11 12" key="1">
    <citation type="submission" date="2018-01" db="EMBL/GenBank/DDBJ databases">
        <title>Whole genome analyses suggest that Burkholderia sensu lato contains two further novel genera in the rhizoxinica-symbiotica group Mycetohabitans gen. nov., and Trinickia gen. nov.: implications for the evolution of diazotrophy and nodulation in the Burkholderiaceae.</title>
        <authorList>
            <person name="Estrada-de los Santos P."/>
            <person name="Palmer M."/>
            <person name="Chavez-Ramirez B."/>
            <person name="Beukes C."/>
            <person name="Steenkamp E.T."/>
            <person name="Hirsch A.M."/>
            <person name="Manyaka P."/>
            <person name="Maluk M."/>
            <person name="Lafos M."/>
            <person name="Crook M."/>
            <person name="Gross E."/>
            <person name="Simon M.F."/>
            <person name="Bueno dos Reis Junior F."/>
            <person name="Poole P.S."/>
            <person name="Venter S.N."/>
            <person name="James E.K."/>
        </authorList>
    </citation>
    <scope>NUCLEOTIDE SEQUENCE [LARGE SCALE GENOMIC DNA]</scope>
    <source>
        <strain evidence="11 12">GIMN1.004</strain>
    </source>
</reference>
<gene>
    <name evidence="11" type="ORF">C0Z18_21150</name>
</gene>
<keyword evidence="5" id="KW-0479">Metal-binding</keyword>
<dbReference type="AlphaFoldDB" id="A0A2N7VJK6"/>
<dbReference type="OrthoDB" id="561385at2"/>
<keyword evidence="6" id="KW-0547">Nucleotide-binding</keyword>
<dbReference type="PANTHER" id="PTHR33571">
    <property type="entry name" value="SSL8005 PROTEIN"/>
    <property type="match status" value="1"/>
</dbReference>
<dbReference type="CDD" id="cd05403">
    <property type="entry name" value="NT_KNTase_like"/>
    <property type="match status" value="1"/>
</dbReference>
<comment type="cofactor">
    <cofactor evidence="1">
        <name>Mg(2+)</name>
        <dbReference type="ChEBI" id="CHEBI:18420"/>
    </cofactor>
</comment>
<keyword evidence="4" id="KW-0548">Nucleotidyltransferase</keyword>